<evidence type="ECO:0000256" key="1">
    <source>
        <dbReference type="PROSITE-ProRule" id="PRU00042"/>
    </source>
</evidence>
<dbReference type="PROSITE" id="PS50157">
    <property type="entry name" value="ZINC_FINGER_C2H2_2"/>
    <property type="match status" value="1"/>
</dbReference>
<dbReference type="InterPro" id="IPR036397">
    <property type="entry name" value="RNaseH_sf"/>
</dbReference>
<dbReference type="InterPro" id="IPR013087">
    <property type="entry name" value="Znf_C2H2_type"/>
</dbReference>
<gene>
    <name evidence="5" type="ORF">SNEC2469_LOCUS22098</name>
</gene>
<feature type="domain" description="C2H2-type" evidence="3">
    <location>
        <begin position="1335"/>
        <end position="1363"/>
    </location>
</feature>
<dbReference type="InterPro" id="IPR002156">
    <property type="entry name" value="RNaseH_domain"/>
</dbReference>
<dbReference type="SUPFAM" id="SSF53098">
    <property type="entry name" value="Ribonuclease H-like"/>
    <property type="match status" value="1"/>
</dbReference>
<feature type="non-terminal residue" evidence="5">
    <location>
        <position position="1"/>
    </location>
</feature>
<sequence length="1517" mass="167681">RDSQSKNALDVALEAPLITLLQKSAAASQQWAFLAATLLETLWDHFHGPPYRPGAEALLPHTLSPAQEDWLDSDLGEVLSNNGLPLDLRTRLANLRLWHEAGRPPPDRLLVYTDGSATTGSHDVQPCAWAFAVFGVCGFDTFLIGHASAAARPPGTEFYLGECIDDALTAELLALCWALSWAAQFAEIYQVTTTFLYDSLAAGEGTFGAAALVSGAHPEFYQELAKFAVVLRQYVEARTKIAHDHVQGHSGELGNDLVDSLAKTARRVSAPDDQLVLPSWPAALAAHPLREWAWACAPGLKDVPCPFNFEVEAQLAQEHFRRPSVAPLFGLECKELPVQADALSGFPKLNLMVKVQVIHAPSAASVPVADLTSFWSARLHELNTRPAGADFILLCDANARLGSVATEAVGAHHCEEENVAGTLFHDFLSRAQAWVPATFAGIHQGASGTWRSPQGQWFRLDYVVVPIGWLDFTFSTEVLYAVETLQKKDDHVPQVPWHVDVDAHYAQLSSSWRWQARGLTERSAPEPRQPFLTDSTLGLIAFRTALRHYLRTEAAERSRRWLFIGFAAFVLARDQNAFTSGALRSADEWLWDLDVSEARALSALYVSSRTIRQSVIQDRCQYLEGLASQAAAKDLRDSRTLYQSIRRAFPAAQSSRRRGPKPLPSLVCDDGTPAQTFAQRNECWRAHFAAQEAGIKVSPDEYIEHFASYAQRTPWAMDIQAVPTLLQVERHIRSLQRGKAAGADEITAEFLRLDAPVTSRQLLPVLLKASLRAVEPVVFRGGELFLLAKRASALLGCDGYRSILVSSVPGKVYHRCLRHQILPAFVSQKAVYQGGIQPGQGIELISLVAKTFFGHANAQGQVAALIFFDLKAAFYQVLRQTLVGTCDSDVALRRLFHALHIPPTALKELKQHLECASLLADAGVSSHSQALITDLFEGTYFRLSTSAVITLTQRGSRPGDPMADILFAFTLSALTRALQETLSGQGLLAEWKQPSNRPSFIPYEGQLDLGCPSWADDFFLPQTAPNFASLVDKVTRSVALLEERAVVAGMTIKYGPEKTAVLLPAELLARHSTLLATHEGCSGLWIPGPFQGVSTFLPAVQAYRHLGGILTSDINPTPDLHLRYSQAMGVIKPLRRRLFGALKFDIKVRSNLLRSLAVSRYVHSSASLMLPAAIHRRLWERQYLSLWRPLVARTAADMQAHNYEILRVAQAPSPPLALAKARAGCLAKLFLKGPVELLALLWDHWVQAPKKSWLGQLQDDHAVVAAHVPEINNCLHSSCAVQGILEAYAEDAQWWGKQVNKAVKTFLQDLEVWKQERRERPRQQALRAAQASAAFSCYLCDASFPLRKHLHAHLARTHQVYSPARHYAIGPACSACLRLFPDVVQAQQHLKVSGQCLQRCLYLHPPLTLEEIRILEADRQAQVKRIKQGGWSTYVAKGPPRRNPVVFGPRMPTAEDRLTGAVEDESDMVASLVRPFTPKASHVVWVTDFLQGKSKEGTRASARSFWAQRPSFHSRIQ</sequence>
<comment type="caution">
    <text evidence="5">The sequence shown here is derived from an EMBL/GenBank/DDBJ whole genome shotgun (WGS) entry which is preliminary data.</text>
</comment>
<dbReference type="PANTHER" id="PTHR19446">
    <property type="entry name" value="REVERSE TRANSCRIPTASES"/>
    <property type="match status" value="1"/>
</dbReference>
<dbReference type="InterPro" id="IPR012337">
    <property type="entry name" value="RNaseH-like_sf"/>
</dbReference>
<dbReference type="Proteomes" id="UP000601435">
    <property type="component" value="Unassembled WGS sequence"/>
</dbReference>
<keyword evidence="1" id="KW-0862">Zinc</keyword>
<name>A0A812Y4S8_9DINO</name>
<dbReference type="Gene3D" id="3.30.420.10">
    <property type="entry name" value="Ribonuclease H-like superfamily/Ribonuclease H"/>
    <property type="match status" value="1"/>
</dbReference>
<evidence type="ECO:0000259" key="4">
    <source>
        <dbReference type="PROSITE" id="PS50879"/>
    </source>
</evidence>
<keyword evidence="1" id="KW-0479">Metal-binding</keyword>
<dbReference type="GO" id="GO:0008270">
    <property type="term" value="F:zinc ion binding"/>
    <property type="evidence" value="ECO:0007669"/>
    <property type="project" value="UniProtKB-KW"/>
</dbReference>
<dbReference type="EMBL" id="CAJNJA010039783">
    <property type="protein sequence ID" value="CAE7759893.1"/>
    <property type="molecule type" value="Genomic_DNA"/>
</dbReference>
<evidence type="ECO:0000313" key="6">
    <source>
        <dbReference type="Proteomes" id="UP000601435"/>
    </source>
</evidence>
<reference evidence="5" key="1">
    <citation type="submission" date="2021-02" db="EMBL/GenBank/DDBJ databases">
        <authorList>
            <person name="Dougan E. K."/>
            <person name="Rhodes N."/>
            <person name="Thang M."/>
            <person name="Chan C."/>
        </authorList>
    </citation>
    <scope>NUCLEOTIDE SEQUENCE</scope>
</reference>
<evidence type="ECO:0000256" key="2">
    <source>
        <dbReference type="SAM" id="MobiDB-lite"/>
    </source>
</evidence>
<proteinExistence type="predicted"/>
<organism evidence="5 6">
    <name type="scientific">Symbiodinium necroappetens</name>
    <dbReference type="NCBI Taxonomy" id="1628268"/>
    <lineage>
        <taxon>Eukaryota</taxon>
        <taxon>Sar</taxon>
        <taxon>Alveolata</taxon>
        <taxon>Dinophyceae</taxon>
        <taxon>Suessiales</taxon>
        <taxon>Symbiodiniaceae</taxon>
        <taxon>Symbiodinium</taxon>
    </lineage>
</organism>
<feature type="domain" description="RNase H type-1" evidence="4">
    <location>
        <begin position="105"/>
        <end position="267"/>
    </location>
</feature>
<dbReference type="GO" id="GO:0003676">
    <property type="term" value="F:nucleic acid binding"/>
    <property type="evidence" value="ECO:0007669"/>
    <property type="project" value="InterPro"/>
</dbReference>
<keyword evidence="1" id="KW-0863">Zinc-finger</keyword>
<evidence type="ECO:0008006" key="7">
    <source>
        <dbReference type="Google" id="ProtNLM"/>
    </source>
</evidence>
<dbReference type="OrthoDB" id="413561at2759"/>
<dbReference type="PROSITE" id="PS00028">
    <property type="entry name" value="ZINC_FINGER_C2H2_1"/>
    <property type="match status" value="1"/>
</dbReference>
<feature type="region of interest" description="Disordered" evidence="2">
    <location>
        <begin position="651"/>
        <end position="670"/>
    </location>
</feature>
<dbReference type="PROSITE" id="PS50879">
    <property type="entry name" value="RNASE_H_1"/>
    <property type="match status" value="1"/>
</dbReference>
<keyword evidence="6" id="KW-1185">Reference proteome</keyword>
<accession>A0A812Y4S8</accession>
<protein>
    <recommendedName>
        <fullName evidence="7">C2H2-type domain-containing protein</fullName>
    </recommendedName>
</protein>
<dbReference type="GO" id="GO:0004523">
    <property type="term" value="F:RNA-DNA hybrid ribonuclease activity"/>
    <property type="evidence" value="ECO:0007669"/>
    <property type="project" value="InterPro"/>
</dbReference>
<evidence type="ECO:0000313" key="5">
    <source>
        <dbReference type="EMBL" id="CAE7759893.1"/>
    </source>
</evidence>
<evidence type="ECO:0000259" key="3">
    <source>
        <dbReference type="PROSITE" id="PS50157"/>
    </source>
</evidence>